<accession>A0ACC2FXI6</accession>
<dbReference type="EMBL" id="CM055747">
    <property type="protein sequence ID" value="KAJ7996002.1"/>
    <property type="molecule type" value="Genomic_DNA"/>
</dbReference>
<protein>
    <submittedName>
        <fullName evidence="1">Uncharacterized protein</fullName>
    </submittedName>
</protein>
<organism evidence="1 2">
    <name type="scientific">Dallia pectoralis</name>
    <name type="common">Alaska blackfish</name>
    <dbReference type="NCBI Taxonomy" id="75939"/>
    <lineage>
        <taxon>Eukaryota</taxon>
        <taxon>Metazoa</taxon>
        <taxon>Chordata</taxon>
        <taxon>Craniata</taxon>
        <taxon>Vertebrata</taxon>
        <taxon>Euteleostomi</taxon>
        <taxon>Actinopterygii</taxon>
        <taxon>Neopterygii</taxon>
        <taxon>Teleostei</taxon>
        <taxon>Protacanthopterygii</taxon>
        <taxon>Esociformes</taxon>
        <taxon>Umbridae</taxon>
        <taxon>Dallia</taxon>
    </lineage>
</organism>
<dbReference type="Proteomes" id="UP001157502">
    <property type="component" value="Chromosome 20"/>
</dbReference>
<keyword evidence="2" id="KW-1185">Reference proteome</keyword>
<reference evidence="1" key="1">
    <citation type="submission" date="2021-05" db="EMBL/GenBank/DDBJ databases">
        <authorList>
            <person name="Pan Q."/>
            <person name="Jouanno E."/>
            <person name="Zahm M."/>
            <person name="Klopp C."/>
            <person name="Cabau C."/>
            <person name="Louis A."/>
            <person name="Berthelot C."/>
            <person name="Parey E."/>
            <person name="Roest Crollius H."/>
            <person name="Montfort J."/>
            <person name="Robinson-Rechavi M."/>
            <person name="Bouchez O."/>
            <person name="Lampietro C."/>
            <person name="Lopez Roques C."/>
            <person name="Donnadieu C."/>
            <person name="Postlethwait J."/>
            <person name="Bobe J."/>
            <person name="Dillon D."/>
            <person name="Chandos A."/>
            <person name="von Hippel F."/>
            <person name="Guiguen Y."/>
        </authorList>
    </citation>
    <scope>NUCLEOTIDE SEQUENCE</scope>
    <source>
        <strain evidence="1">YG-Jan2019</strain>
    </source>
</reference>
<proteinExistence type="predicted"/>
<evidence type="ECO:0000313" key="2">
    <source>
        <dbReference type="Proteomes" id="UP001157502"/>
    </source>
</evidence>
<comment type="caution">
    <text evidence="1">The sequence shown here is derived from an EMBL/GenBank/DDBJ whole genome shotgun (WGS) entry which is preliminary data.</text>
</comment>
<sequence>MLREALKPRGFLHRPGSALHSTVTKEHIEVVLVAPAHRRSNLIRVGCLNVTVDQAVVSSAYLMVETYVRM</sequence>
<name>A0ACC2FXI6_DALPE</name>
<gene>
    <name evidence="1" type="ORF">DPEC_G00232560</name>
</gene>
<evidence type="ECO:0000313" key="1">
    <source>
        <dbReference type="EMBL" id="KAJ7996002.1"/>
    </source>
</evidence>